<dbReference type="SUPFAM" id="SSF56281">
    <property type="entry name" value="Metallo-hydrolase/oxidoreductase"/>
    <property type="match status" value="1"/>
</dbReference>
<dbReference type="PANTHER" id="PTHR46018">
    <property type="entry name" value="ZINC PHOSPHODIESTERASE ELAC PROTEIN 1"/>
    <property type="match status" value="1"/>
</dbReference>
<gene>
    <name evidence="2" type="ORF">SAMN02745165_00030</name>
</gene>
<dbReference type="RefSeq" id="WP_072904731.1">
    <property type="nucleotide sequence ID" value="NZ_FQZT01000001.1"/>
</dbReference>
<proteinExistence type="predicted"/>
<dbReference type="InterPro" id="IPR036866">
    <property type="entry name" value="RibonucZ/Hydroxyglut_hydro"/>
</dbReference>
<evidence type="ECO:0000313" key="3">
    <source>
        <dbReference type="Proteomes" id="UP000184171"/>
    </source>
</evidence>
<dbReference type="InterPro" id="IPR001279">
    <property type="entry name" value="Metallo-B-lactamas"/>
</dbReference>
<accession>A0A1M6B3Z3</accession>
<name>A0A1M6B3Z3_MALRU</name>
<dbReference type="Pfam" id="PF12706">
    <property type="entry name" value="Lactamase_B_2"/>
    <property type="match status" value="2"/>
</dbReference>
<evidence type="ECO:0000313" key="2">
    <source>
        <dbReference type="EMBL" id="SHI43425.1"/>
    </source>
</evidence>
<sequence length="366" mass="42563">MKPSFPFRNLVPTFFSGLLDDPILLLRIRPTGHHLMFDCGQVHHLAKRTFTHLDAIFISHAHMDHWMGIDSVVRQLIAADKTVDIYGPPGIADKFEHRLRGYDWNLAEDYWSSFRVHEIYPQRLDRTLFSGPDSFDRIPLDPSTREGEVVYGNKYLEVCADSCDHRVESVIYRINERPVYLIDDTKLDELKLKPGAWLGKLKSCFLHQRDFPAELKLTQIDGEDEREIVVSDVPGLVRKLSKPQTSHSIGYISDTGFTPENKEKILRLMQDVDLLICECTFLREAKDRARTSWHLCTDDVNELLAALQPAYFLPMHLSRSYSRRSEELYRELKPPERTCLLKLPLQLTPRPLLANEIKWQEYSEDE</sequence>
<feature type="domain" description="Metallo-beta-lactamase" evidence="1">
    <location>
        <begin position="244"/>
        <end position="316"/>
    </location>
</feature>
<dbReference type="GO" id="GO:0042781">
    <property type="term" value="F:3'-tRNA processing endoribonuclease activity"/>
    <property type="evidence" value="ECO:0007669"/>
    <property type="project" value="TreeGrafter"/>
</dbReference>
<reference evidence="2 3" key="1">
    <citation type="submission" date="2016-11" db="EMBL/GenBank/DDBJ databases">
        <authorList>
            <person name="Jaros S."/>
            <person name="Januszkiewicz K."/>
            <person name="Wedrychowicz H."/>
        </authorList>
    </citation>
    <scope>NUCLEOTIDE SEQUENCE [LARGE SCALE GENOMIC DNA]</scope>
    <source>
        <strain evidence="2 3">DSM 5091</strain>
    </source>
</reference>
<dbReference type="STRING" id="1122189.SAMN02745165_00030"/>
<dbReference type="PANTHER" id="PTHR46018:SF7">
    <property type="entry name" value="RIBONUCLEASE Z"/>
    <property type="match status" value="1"/>
</dbReference>
<evidence type="ECO:0000259" key="1">
    <source>
        <dbReference type="Pfam" id="PF12706"/>
    </source>
</evidence>
<dbReference type="Proteomes" id="UP000184171">
    <property type="component" value="Unassembled WGS sequence"/>
</dbReference>
<keyword evidence="3" id="KW-1185">Reference proteome</keyword>
<dbReference type="OrthoDB" id="9800940at2"/>
<dbReference type="EMBL" id="FQZT01000001">
    <property type="protein sequence ID" value="SHI43425.1"/>
    <property type="molecule type" value="Genomic_DNA"/>
</dbReference>
<organism evidence="2 3">
    <name type="scientific">Malonomonas rubra DSM 5091</name>
    <dbReference type="NCBI Taxonomy" id="1122189"/>
    <lineage>
        <taxon>Bacteria</taxon>
        <taxon>Pseudomonadati</taxon>
        <taxon>Thermodesulfobacteriota</taxon>
        <taxon>Desulfuromonadia</taxon>
        <taxon>Desulfuromonadales</taxon>
        <taxon>Geopsychrobacteraceae</taxon>
        <taxon>Malonomonas</taxon>
    </lineage>
</organism>
<dbReference type="NCBIfam" id="NF002558">
    <property type="entry name" value="PRK02126.1"/>
    <property type="match status" value="1"/>
</dbReference>
<dbReference type="AlphaFoldDB" id="A0A1M6B3Z3"/>
<protein>
    <submittedName>
        <fullName evidence="2">Ribonuclease Z</fullName>
    </submittedName>
</protein>
<feature type="domain" description="Metallo-beta-lactamase" evidence="1">
    <location>
        <begin position="46"/>
        <end position="100"/>
    </location>
</feature>
<dbReference type="Gene3D" id="3.60.15.10">
    <property type="entry name" value="Ribonuclease Z/Hydroxyacylglutathione hydrolase-like"/>
    <property type="match status" value="1"/>
</dbReference>